<reference evidence="1" key="1">
    <citation type="journal article" date="2015" name="Nature">
        <title>Complex archaea that bridge the gap between prokaryotes and eukaryotes.</title>
        <authorList>
            <person name="Spang A."/>
            <person name="Saw J.H."/>
            <person name="Jorgensen S.L."/>
            <person name="Zaremba-Niedzwiedzka K."/>
            <person name="Martijn J."/>
            <person name="Lind A.E."/>
            <person name="van Eijk R."/>
            <person name="Schleper C."/>
            <person name="Guy L."/>
            <person name="Ettema T.J."/>
        </authorList>
    </citation>
    <scope>NUCLEOTIDE SEQUENCE</scope>
</reference>
<accession>A0A0F8XUP1</accession>
<dbReference type="AlphaFoldDB" id="A0A0F8XUP1"/>
<proteinExistence type="predicted"/>
<protein>
    <submittedName>
        <fullName evidence="1">Uncharacterized protein</fullName>
    </submittedName>
</protein>
<gene>
    <name evidence="1" type="ORF">LCGC14_2901460</name>
</gene>
<name>A0A0F8XUP1_9ZZZZ</name>
<organism evidence="1">
    <name type="scientific">marine sediment metagenome</name>
    <dbReference type="NCBI Taxonomy" id="412755"/>
    <lineage>
        <taxon>unclassified sequences</taxon>
        <taxon>metagenomes</taxon>
        <taxon>ecological metagenomes</taxon>
    </lineage>
</organism>
<sequence length="45" mass="4699">PSPFYTVPNTDNPSWGTITVGDIGNGTSASVFTLTNNERTVNAAN</sequence>
<dbReference type="EMBL" id="LAZR01057138">
    <property type="protein sequence ID" value="KKK72683.1"/>
    <property type="molecule type" value="Genomic_DNA"/>
</dbReference>
<comment type="caution">
    <text evidence="1">The sequence shown here is derived from an EMBL/GenBank/DDBJ whole genome shotgun (WGS) entry which is preliminary data.</text>
</comment>
<feature type="non-terminal residue" evidence="1">
    <location>
        <position position="1"/>
    </location>
</feature>
<evidence type="ECO:0000313" key="1">
    <source>
        <dbReference type="EMBL" id="KKK72683.1"/>
    </source>
</evidence>